<dbReference type="Proteomes" id="UP001151752">
    <property type="component" value="Chromosome 13"/>
</dbReference>
<organism evidence="2 3">
    <name type="scientific">Salix koriyanagi</name>
    <dbReference type="NCBI Taxonomy" id="2511006"/>
    <lineage>
        <taxon>Eukaryota</taxon>
        <taxon>Viridiplantae</taxon>
        <taxon>Streptophyta</taxon>
        <taxon>Embryophyta</taxon>
        <taxon>Tracheophyta</taxon>
        <taxon>Spermatophyta</taxon>
        <taxon>Magnoliopsida</taxon>
        <taxon>eudicotyledons</taxon>
        <taxon>Gunneridae</taxon>
        <taxon>Pentapetalae</taxon>
        <taxon>rosids</taxon>
        <taxon>fabids</taxon>
        <taxon>Malpighiales</taxon>
        <taxon>Salicaceae</taxon>
        <taxon>Saliceae</taxon>
        <taxon>Salix</taxon>
    </lineage>
</organism>
<evidence type="ECO:0000256" key="1">
    <source>
        <dbReference type="SAM" id="MobiDB-lite"/>
    </source>
</evidence>
<protein>
    <submittedName>
        <fullName evidence="2">Uncharacterized protein</fullName>
    </submittedName>
</protein>
<feature type="compositionally biased region" description="Polar residues" evidence="1">
    <location>
        <begin position="27"/>
        <end position="40"/>
    </location>
</feature>
<name>A0A9Q1A4Q2_9ROSI</name>
<proteinExistence type="predicted"/>
<feature type="region of interest" description="Disordered" evidence="1">
    <location>
        <begin position="27"/>
        <end position="137"/>
    </location>
</feature>
<reference evidence="2" key="2">
    <citation type="journal article" date="2023" name="Int. J. Mol. Sci.">
        <title>De Novo Assembly and Annotation of 11 Diverse Shrub Willow (Salix) Genomes Reveals Novel Gene Organization in Sex-Linked Regions.</title>
        <authorList>
            <person name="Hyden B."/>
            <person name="Feng K."/>
            <person name="Yates T.B."/>
            <person name="Jawdy S."/>
            <person name="Cereghino C."/>
            <person name="Smart L.B."/>
            <person name="Muchero W."/>
        </authorList>
    </citation>
    <scope>NUCLEOTIDE SEQUENCE</scope>
    <source>
        <tissue evidence="2">Shoot tip</tissue>
    </source>
</reference>
<gene>
    <name evidence="2" type="ORF">OIU74_027021</name>
</gene>
<evidence type="ECO:0000313" key="3">
    <source>
        <dbReference type="Proteomes" id="UP001151752"/>
    </source>
</evidence>
<reference evidence="2" key="1">
    <citation type="submission" date="2022-11" db="EMBL/GenBank/DDBJ databases">
        <authorList>
            <person name="Hyden B.L."/>
            <person name="Feng K."/>
            <person name="Yates T."/>
            <person name="Jawdy S."/>
            <person name="Smart L.B."/>
            <person name="Muchero W."/>
        </authorList>
    </citation>
    <scope>NUCLEOTIDE SEQUENCE</scope>
    <source>
        <tissue evidence="2">Shoot tip</tissue>
    </source>
</reference>
<accession>A0A9Q1A4Q2</accession>
<evidence type="ECO:0000313" key="2">
    <source>
        <dbReference type="EMBL" id="KAJ6757856.1"/>
    </source>
</evidence>
<dbReference type="EMBL" id="JAPFFM010000007">
    <property type="protein sequence ID" value="KAJ6757856.1"/>
    <property type="molecule type" value="Genomic_DNA"/>
</dbReference>
<keyword evidence="3" id="KW-1185">Reference proteome</keyword>
<dbReference type="AlphaFoldDB" id="A0A9Q1A4Q2"/>
<sequence>MNVRPTPRRSSPSTPASLAGITEAVTENGSLEKGSNTPGGLSSEIAGQDSAAGASRHEKQGALLRGDPYANGRAGSASNLVRARQMNVKHTPWRGSTSEPDNLWASQSSGQKKDRCTPGVPQLGNCRPGLGSGHVTP</sequence>
<feature type="compositionally biased region" description="Polar residues" evidence="1">
    <location>
        <begin position="94"/>
        <end position="110"/>
    </location>
</feature>
<comment type="caution">
    <text evidence="2">The sequence shown here is derived from an EMBL/GenBank/DDBJ whole genome shotgun (WGS) entry which is preliminary data.</text>
</comment>